<sequence>MIYCRTATKQKPITIPKMASPGWQQPHETWFRMYAPQVSPEEQLQDPWDDHYASQISPEQQLQDLWGYQHVLFEPTEKQYHQQQQSSAGDSPYASQPSPDTSMDTHSLSPATCDNNHFYKQSHLSLTPQFSDYSTGSQYANGQFVPDMPTSSATLNVDQQYYNMVLPDQQVLTTAAHVAHPSDVVSSLRQAIEAMSVPDWRCCEDDTTLPATDQDRVKWVQMLLNALNNLTGIQGNQSVKNQNSLQKRWYGPLTGPAYYLHVDKSILCWMIEDLAERLHRVGPSVLHLLDGSFWCQAAKTRSWTFQNRMMWIIELLKESKTRCDTLLGDSGLLGIVANPKDKIVATRLQAKQNAKRGVVLKVGRALKKQEVGQVTKKQKIGAQESWQHEGGTC</sequence>
<dbReference type="RefSeq" id="XP_069308752.1">
    <property type="nucleotide sequence ID" value="XM_069449806.1"/>
</dbReference>
<protein>
    <submittedName>
        <fullName evidence="2">Uncharacterized protein</fullName>
    </submittedName>
</protein>
<comment type="caution">
    <text evidence="2">The sequence shown here is derived from an EMBL/GenBank/DDBJ whole genome shotgun (WGS) entry which is preliminary data.</text>
</comment>
<proteinExistence type="predicted"/>
<reference evidence="2 3" key="1">
    <citation type="submission" date="2024-09" db="EMBL/GenBank/DDBJ databases">
        <title>T2T genomes of carrot and Alternaria dauci and their utility for understanding host-pathogen interaction during carrot leaf blight disease.</title>
        <authorList>
            <person name="Liu W."/>
            <person name="Xu S."/>
            <person name="Ou C."/>
            <person name="Liu X."/>
            <person name="Zhuang F."/>
            <person name="Deng X.W."/>
        </authorList>
    </citation>
    <scope>NUCLEOTIDE SEQUENCE [LARGE SCALE GENOMIC DNA]</scope>
    <source>
        <strain evidence="2 3">A2016</strain>
    </source>
</reference>
<dbReference type="Proteomes" id="UP001578633">
    <property type="component" value="Chromosome 2"/>
</dbReference>
<evidence type="ECO:0000256" key="1">
    <source>
        <dbReference type="SAM" id="MobiDB-lite"/>
    </source>
</evidence>
<accession>A0ABR3UNW8</accession>
<organism evidence="2 3">
    <name type="scientific">Alternaria dauci</name>
    <dbReference type="NCBI Taxonomy" id="48095"/>
    <lineage>
        <taxon>Eukaryota</taxon>
        <taxon>Fungi</taxon>
        <taxon>Dikarya</taxon>
        <taxon>Ascomycota</taxon>
        <taxon>Pezizomycotina</taxon>
        <taxon>Dothideomycetes</taxon>
        <taxon>Pleosporomycetidae</taxon>
        <taxon>Pleosporales</taxon>
        <taxon>Pleosporineae</taxon>
        <taxon>Pleosporaceae</taxon>
        <taxon>Alternaria</taxon>
        <taxon>Alternaria sect. Porri</taxon>
    </lineage>
</organism>
<feature type="region of interest" description="Disordered" evidence="1">
    <location>
        <begin position="77"/>
        <end position="114"/>
    </location>
</feature>
<gene>
    <name evidence="2" type="ORF">ACET3X_002205</name>
</gene>
<keyword evidence="3" id="KW-1185">Reference proteome</keyword>
<dbReference type="EMBL" id="JBHGVX010000002">
    <property type="protein sequence ID" value="KAL1798168.1"/>
    <property type="molecule type" value="Genomic_DNA"/>
</dbReference>
<dbReference type="GeneID" id="96082527"/>
<evidence type="ECO:0000313" key="3">
    <source>
        <dbReference type="Proteomes" id="UP001578633"/>
    </source>
</evidence>
<feature type="compositionally biased region" description="Polar residues" evidence="1">
    <location>
        <begin position="81"/>
        <end position="114"/>
    </location>
</feature>
<evidence type="ECO:0000313" key="2">
    <source>
        <dbReference type="EMBL" id="KAL1798168.1"/>
    </source>
</evidence>
<name>A0ABR3UNW8_9PLEO</name>